<feature type="compositionally biased region" description="Gly residues" evidence="1">
    <location>
        <begin position="97"/>
        <end position="108"/>
    </location>
</feature>
<protein>
    <submittedName>
        <fullName evidence="2">Uncharacterized protein</fullName>
    </submittedName>
</protein>
<sequence length="255" mass="27738">MIVHVVGQTQSRFLRSNYKAFAAQFPSVIPPPPPGPPPTASVSSQGAAPFVPPPPPGSPPASFHSQHQQGMYVVPSFYLSAQGQSKRLRAGLSSSSYGGGNAEQGFQGGAVSSKKDRQPPTSYGDLTNSPQMNKSAKQYHRGGNGQQGKGKPGALRKKKKKGAASAVTSENKEDEEEEEGEEGDEDEEEDEDEDEDEEDEYEEALFVESCDEDVRVADDLEDENEEDSERGKKRKREKKEGVQCHLSPCLNQQPD</sequence>
<gene>
    <name evidence="2" type="ORF">Cvel_24623.t1</name>
</gene>
<feature type="region of interest" description="Disordered" evidence="1">
    <location>
        <begin position="83"/>
        <end position="255"/>
    </location>
</feature>
<feature type="compositionally biased region" description="Acidic residues" evidence="1">
    <location>
        <begin position="219"/>
        <end position="228"/>
    </location>
</feature>
<feature type="compositionally biased region" description="Gly residues" evidence="1">
    <location>
        <begin position="142"/>
        <end position="151"/>
    </location>
</feature>
<feature type="region of interest" description="Disordered" evidence="1">
    <location>
        <begin position="25"/>
        <end position="68"/>
    </location>
</feature>
<dbReference type="EMBL" id="CDMZ01001859">
    <property type="protein sequence ID" value="CUC09855.1"/>
    <property type="molecule type" value="Genomic_DNA"/>
</dbReference>
<evidence type="ECO:0000313" key="2">
    <source>
        <dbReference type="EMBL" id="CUC09855.1"/>
    </source>
</evidence>
<dbReference type="VEuPathDB" id="CryptoDB:Cvel_24623"/>
<feature type="compositionally biased region" description="Acidic residues" evidence="1">
    <location>
        <begin position="172"/>
        <end position="211"/>
    </location>
</feature>
<evidence type="ECO:0000256" key="1">
    <source>
        <dbReference type="SAM" id="MobiDB-lite"/>
    </source>
</evidence>
<accession>A0A0K6S884</accession>
<organism evidence="2">
    <name type="scientific">Chromera velia CCMP2878</name>
    <dbReference type="NCBI Taxonomy" id="1169474"/>
    <lineage>
        <taxon>Eukaryota</taxon>
        <taxon>Sar</taxon>
        <taxon>Alveolata</taxon>
        <taxon>Colpodellida</taxon>
        <taxon>Chromeraceae</taxon>
        <taxon>Chromera</taxon>
    </lineage>
</organism>
<feature type="compositionally biased region" description="Polar residues" evidence="1">
    <location>
        <begin position="119"/>
        <end position="136"/>
    </location>
</feature>
<name>A0A0K6S884_9ALVE</name>
<feature type="compositionally biased region" description="Pro residues" evidence="1">
    <location>
        <begin position="50"/>
        <end position="59"/>
    </location>
</feature>
<feature type="compositionally biased region" description="Pro residues" evidence="1">
    <location>
        <begin position="28"/>
        <end position="39"/>
    </location>
</feature>
<reference evidence="2" key="1">
    <citation type="submission" date="2014-11" db="EMBL/GenBank/DDBJ databases">
        <title>Molecular phylogeny of cliff fern family Woodsiaceae with morphological implications.</title>
        <authorList>
            <person name="Shao Y.-Z."/>
            <person name="Wei R."/>
            <person name="Zhang X.-C."/>
        </authorList>
    </citation>
    <scope>NUCLEOTIDE SEQUENCE</scope>
</reference>
<proteinExistence type="predicted"/>
<dbReference type="AlphaFoldDB" id="A0A0K6S884"/>